<proteinExistence type="predicted"/>
<dbReference type="RefSeq" id="WP_271021727.1">
    <property type="nucleotide sequence ID" value="NZ_JAQHXR010000004.1"/>
</dbReference>
<evidence type="ECO:0000313" key="1">
    <source>
        <dbReference type="EMBL" id="MDA3969375.1"/>
    </source>
</evidence>
<keyword evidence="2" id="KW-1185">Reference proteome</keyword>
<sequence>MFNFYNDILPYPYFHTFINRNLEDKNFYFREKIDFQALKNRDKNTKLVLCFGASTMLSQNVELESTISGVLSNKLKLSAGGGAF</sequence>
<name>A0ABT4VFA6_9HELI</name>
<comment type="caution">
    <text evidence="1">The sequence shown here is derived from an EMBL/GenBank/DDBJ whole genome shotgun (WGS) entry which is preliminary data.</text>
</comment>
<reference evidence="1 2" key="1">
    <citation type="submission" date="2023-01" db="EMBL/GenBank/DDBJ databases">
        <title>Description of Helicobacter ibis sp. nov. isolated from faecal droppings of black-faced ibis (Theristicus melanopis).</title>
        <authorList>
            <person name="Lopez-Cantillo M."/>
            <person name="Vidal-Veuthey B."/>
            <person name="Mella A."/>
            <person name="De La Haba R."/>
            <person name="Collado L."/>
        </authorList>
    </citation>
    <scope>NUCLEOTIDE SEQUENCE [LARGE SCALE GENOMIC DNA]</scope>
    <source>
        <strain evidence="1 2">A82</strain>
    </source>
</reference>
<protein>
    <submittedName>
        <fullName evidence="1">Uncharacterized protein</fullName>
    </submittedName>
</protein>
<dbReference type="EMBL" id="JAQHXR010000004">
    <property type="protein sequence ID" value="MDA3969375.1"/>
    <property type="molecule type" value="Genomic_DNA"/>
</dbReference>
<organism evidence="1 2">
    <name type="scientific">Helicobacter ibis</name>
    <dbReference type="NCBI Taxonomy" id="2962633"/>
    <lineage>
        <taxon>Bacteria</taxon>
        <taxon>Pseudomonadati</taxon>
        <taxon>Campylobacterota</taxon>
        <taxon>Epsilonproteobacteria</taxon>
        <taxon>Campylobacterales</taxon>
        <taxon>Helicobacteraceae</taxon>
        <taxon>Helicobacter</taxon>
    </lineage>
</organism>
<accession>A0ABT4VFA6</accession>
<evidence type="ECO:0000313" key="2">
    <source>
        <dbReference type="Proteomes" id="UP001210261"/>
    </source>
</evidence>
<dbReference type="Proteomes" id="UP001210261">
    <property type="component" value="Unassembled WGS sequence"/>
</dbReference>
<gene>
    <name evidence="1" type="ORF">PF021_06780</name>
</gene>